<gene>
    <name evidence="8" type="ORF">SAMN04488505_102667</name>
</gene>
<dbReference type="SUPFAM" id="SSF51735">
    <property type="entry name" value="NAD(P)-binding Rossmann-fold domains"/>
    <property type="match status" value="1"/>
</dbReference>
<dbReference type="PANTHER" id="PTHR43818:SF11">
    <property type="entry name" value="BCDNA.GH03377"/>
    <property type="match status" value="1"/>
</dbReference>
<name>A0A1H7RLX5_9BACT</name>
<dbReference type="InterPro" id="IPR000683">
    <property type="entry name" value="Gfo/Idh/MocA-like_OxRdtase_N"/>
</dbReference>
<organism evidence="8 9">
    <name type="scientific">Chitinophaga rupis</name>
    <dbReference type="NCBI Taxonomy" id="573321"/>
    <lineage>
        <taxon>Bacteria</taxon>
        <taxon>Pseudomonadati</taxon>
        <taxon>Bacteroidota</taxon>
        <taxon>Chitinophagia</taxon>
        <taxon>Chitinophagales</taxon>
        <taxon>Chitinophagaceae</taxon>
        <taxon>Chitinophaga</taxon>
    </lineage>
</organism>
<evidence type="ECO:0000259" key="7">
    <source>
        <dbReference type="Pfam" id="PF21252"/>
    </source>
</evidence>
<protein>
    <submittedName>
        <fullName evidence="8">Oxidoreductase family, NAD-binding Rossmann fold</fullName>
    </submittedName>
</protein>
<keyword evidence="3" id="KW-0378">Hydrolase</keyword>
<evidence type="ECO:0000256" key="3">
    <source>
        <dbReference type="ARBA" id="ARBA00022801"/>
    </source>
</evidence>
<comment type="similarity">
    <text evidence="2">Belongs to the Gfo/Idh/MocA family. Glycosyl hydrolase 109 subfamily.</text>
</comment>
<dbReference type="Gene3D" id="3.40.50.720">
    <property type="entry name" value="NAD(P)-binding Rossmann-like Domain"/>
    <property type="match status" value="1"/>
</dbReference>
<evidence type="ECO:0000256" key="2">
    <source>
        <dbReference type="ARBA" id="ARBA00009329"/>
    </source>
</evidence>
<comment type="cofactor">
    <cofactor evidence="1">
        <name>NAD(+)</name>
        <dbReference type="ChEBI" id="CHEBI:57540"/>
    </cofactor>
</comment>
<sequence length="401" mass="44227">MHVPGRRHFLKNAAILAPVLTLLPTSLSAITSSRLRIGVIGAGPWGRQYLQWALQHRQLDVRAICESNTAALQACKPLLNGTAYTPDVCNDYQQLLSRKDLDAVIIATPWDQHYTIAKAALLAGKHVACGPVMGVTVQEHEDIIRISERTNRQYFTLDEHSYRPDLMAVSNMVNAGLFGTLETIHAGAHYQALTPAHTTNPLPYPVFPAAAIAGILGIHKGNKYQSLQVQPQQTECVVSKLHPKTAKQRIYLMRAQLDLICLTTEQQQTVYLQSHTGTAQPLSTGFRVKGSNGHWMDVARAIHLQGQSPENFMWEPVRPYLEQYDDPQWNESRNVYKQARVPDGCAHALNDFVQLLQQQTYRSVYDAATNSVIGALAAISKANGGAPVAVPGFSDGKKNLV</sequence>
<dbReference type="AlphaFoldDB" id="A0A1H7RLX5"/>
<dbReference type="EMBL" id="FOBB01000002">
    <property type="protein sequence ID" value="SEL60814.1"/>
    <property type="molecule type" value="Genomic_DNA"/>
</dbReference>
<dbReference type="InterPro" id="IPR050463">
    <property type="entry name" value="Gfo/Idh/MocA_oxidrdct_glycsds"/>
</dbReference>
<reference evidence="8 9" key="1">
    <citation type="submission" date="2016-10" db="EMBL/GenBank/DDBJ databases">
        <authorList>
            <person name="de Groot N.N."/>
        </authorList>
    </citation>
    <scope>NUCLEOTIDE SEQUENCE [LARGE SCALE GENOMIC DNA]</scope>
    <source>
        <strain evidence="8 9">DSM 21039</strain>
    </source>
</reference>
<dbReference type="Pfam" id="PF21252">
    <property type="entry name" value="Glyco_hydro_109_C"/>
    <property type="match status" value="1"/>
</dbReference>
<feature type="domain" description="Glycosyl hydrolase 109 C-terminal" evidence="7">
    <location>
        <begin position="204"/>
        <end position="316"/>
    </location>
</feature>
<keyword evidence="5" id="KW-0326">Glycosidase</keyword>
<evidence type="ECO:0000313" key="8">
    <source>
        <dbReference type="EMBL" id="SEL60814.1"/>
    </source>
</evidence>
<dbReference type="Proteomes" id="UP000198984">
    <property type="component" value="Unassembled WGS sequence"/>
</dbReference>
<dbReference type="Pfam" id="PF01408">
    <property type="entry name" value="GFO_IDH_MocA"/>
    <property type="match status" value="1"/>
</dbReference>
<evidence type="ECO:0000256" key="5">
    <source>
        <dbReference type="ARBA" id="ARBA00023295"/>
    </source>
</evidence>
<dbReference type="PROSITE" id="PS51318">
    <property type="entry name" value="TAT"/>
    <property type="match status" value="1"/>
</dbReference>
<dbReference type="InterPro" id="IPR036291">
    <property type="entry name" value="NAD(P)-bd_dom_sf"/>
</dbReference>
<evidence type="ECO:0000256" key="1">
    <source>
        <dbReference type="ARBA" id="ARBA00001911"/>
    </source>
</evidence>
<evidence type="ECO:0000259" key="6">
    <source>
        <dbReference type="Pfam" id="PF01408"/>
    </source>
</evidence>
<proteinExistence type="inferred from homology"/>
<keyword evidence="9" id="KW-1185">Reference proteome</keyword>
<dbReference type="GO" id="GO:0000166">
    <property type="term" value="F:nucleotide binding"/>
    <property type="evidence" value="ECO:0007669"/>
    <property type="project" value="InterPro"/>
</dbReference>
<accession>A0A1H7RLX5</accession>
<dbReference type="OrthoDB" id="9771072at2"/>
<dbReference type="RefSeq" id="WP_089910342.1">
    <property type="nucleotide sequence ID" value="NZ_FOBB01000002.1"/>
</dbReference>
<dbReference type="Gene3D" id="3.30.360.10">
    <property type="entry name" value="Dihydrodipicolinate Reductase, domain 2"/>
    <property type="match status" value="1"/>
</dbReference>
<dbReference type="InterPro" id="IPR006311">
    <property type="entry name" value="TAT_signal"/>
</dbReference>
<dbReference type="STRING" id="573321.SAMN04488505_102667"/>
<dbReference type="GO" id="GO:0016491">
    <property type="term" value="F:oxidoreductase activity"/>
    <property type="evidence" value="ECO:0007669"/>
    <property type="project" value="UniProtKB-KW"/>
</dbReference>
<dbReference type="InterPro" id="IPR049303">
    <property type="entry name" value="Glyco_hydro_109_C"/>
</dbReference>
<keyword evidence="4" id="KW-0560">Oxidoreductase</keyword>
<evidence type="ECO:0000313" key="9">
    <source>
        <dbReference type="Proteomes" id="UP000198984"/>
    </source>
</evidence>
<dbReference type="GO" id="GO:0016798">
    <property type="term" value="F:hydrolase activity, acting on glycosyl bonds"/>
    <property type="evidence" value="ECO:0007669"/>
    <property type="project" value="UniProtKB-KW"/>
</dbReference>
<feature type="domain" description="Gfo/Idh/MocA-like oxidoreductase N-terminal" evidence="6">
    <location>
        <begin position="35"/>
        <end position="155"/>
    </location>
</feature>
<evidence type="ECO:0000256" key="4">
    <source>
        <dbReference type="ARBA" id="ARBA00023002"/>
    </source>
</evidence>
<dbReference type="PANTHER" id="PTHR43818">
    <property type="entry name" value="BCDNA.GH03377"/>
    <property type="match status" value="1"/>
</dbReference>